<dbReference type="EMBL" id="QMIE01000004">
    <property type="protein sequence ID" value="TVM18443.1"/>
    <property type="molecule type" value="Genomic_DNA"/>
</dbReference>
<dbReference type="PANTHER" id="PTHR43300">
    <property type="entry name" value="ACETYLTRANSFERASE"/>
    <property type="match status" value="1"/>
</dbReference>
<dbReference type="InterPro" id="IPR001451">
    <property type="entry name" value="Hexapep"/>
</dbReference>
<proteinExistence type="inferred from homology"/>
<evidence type="ECO:0000313" key="3">
    <source>
        <dbReference type="Proteomes" id="UP000448292"/>
    </source>
</evidence>
<dbReference type="SUPFAM" id="SSF51161">
    <property type="entry name" value="Trimeric LpxA-like enzymes"/>
    <property type="match status" value="1"/>
</dbReference>
<dbReference type="OrthoDB" id="9782091at2"/>
<dbReference type="CDD" id="cd03358">
    <property type="entry name" value="LbH_WxcM_N_like"/>
    <property type="match status" value="1"/>
</dbReference>
<protein>
    <submittedName>
        <fullName evidence="2">N-acetyltransferase</fullName>
    </submittedName>
</protein>
<dbReference type="RefSeq" id="WP_144302450.1">
    <property type="nucleotide sequence ID" value="NZ_QMIE01000004.1"/>
</dbReference>
<name>A0A7M3MGJ8_9BACT</name>
<dbReference type="InterPro" id="IPR011004">
    <property type="entry name" value="Trimer_LpxA-like_sf"/>
</dbReference>
<dbReference type="AlphaFoldDB" id="A0A7M3MGJ8"/>
<keyword evidence="2" id="KW-0808">Transferase</keyword>
<dbReference type="InterPro" id="IPR050179">
    <property type="entry name" value="Trans_hexapeptide_repeat"/>
</dbReference>
<keyword evidence="3" id="KW-1185">Reference proteome</keyword>
<evidence type="ECO:0000313" key="2">
    <source>
        <dbReference type="EMBL" id="TVM18443.1"/>
    </source>
</evidence>
<comment type="similarity">
    <text evidence="1">Belongs to the transferase hexapeptide repeat family.</text>
</comment>
<sequence length="182" mass="18996">MSDAADVFIHETAIIDDDAAIGSGTRVWVNAQIREGARIGEGCIISKDVYVDHGVGIGDRCKIQNGVSIYNGVTLEDDVFVGPNAVFTNDLYPRAFNASWETVPTMVRRGASIGANATIVCGVTLGEYCMVGAGSVVTGDVPPYALVAGNPARIIGAVDKQGRRTAVASGDHDAAALTKRTK</sequence>
<gene>
    <name evidence="2" type="ORF">DPQ33_06780</name>
</gene>
<dbReference type="Gene3D" id="2.160.10.10">
    <property type="entry name" value="Hexapeptide repeat proteins"/>
    <property type="match status" value="1"/>
</dbReference>
<dbReference type="Pfam" id="PF00132">
    <property type="entry name" value="Hexapep"/>
    <property type="match status" value="2"/>
</dbReference>
<organism evidence="2 3">
    <name type="scientific">Oceanidesulfovibrio indonesiensis</name>
    <dbReference type="NCBI Taxonomy" id="54767"/>
    <lineage>
        <taxon>Bacteria</taxon>
        <taxon>Pseudomonadati</taxon>
        <taxon>Thermodesulfobacteriota</taxon>
        <taxon>Desulfovibrionia</taxon>
        <taxon>Desulfovibrionales</taxon>
        <taxon>Desulfovibrionaceae</taxon>
        <taxon>Oceanidesulfovibrio</taxon>
    </lineage>
</organism>
<dbReference type="GO" id="GO:0016740">
    <property type="term" value="F:transferase activity"/>
    <property type="evidence" value="ECO:0007669"/>
    <property type="project" value="UniProtKB-KW"/>
</dbReference>
<comment type="caution">
    <text evidence="2">The sequence shown here is derived from an EMBL/GenBank/DDBJ whole genome shotgun (WGS) entry which is preliminary data.</text>
</comment>
<dbReference type="Proteomes" id="UP000448292">
    <property type="component" value="Unassembled WGS sequence"/>
</dbReference>
<accession>A0A7M3MGJ8</accession>
<dbReference type="PANTHER" id="PTHR43300:SF4">
    <property type="entry name" value="ACYL-[ACYL-CARRIER-PROTEIN]--UDP-N-ACETYLGLUCOSAMINE O-ACYLTRANSFERASE"/>
    <property type="match status" value="1"/>
</dbReference>
<evidence type="ECO:0000256" key="1">
    <source>
        <dbReference type="ARBA" id="ARBA00007274"/>
    </source>
</evidence>
<reference evidence="2 3" key="1">
    <citation type="submission" date="2018-06" db="EMBL/GenBank/DDBJ databases">
        <title>Complete genome of Desulfovibrio indonesiensis P37SLT.</title>
        <authorList>
            <person name="Crispim J.S."/>
            <person name="Vidigal P.M.P."/>
            <person name="Silva L.C.F."/>
            <person name="Laguardia C.N."/>
            <person name="Araujo L.C."/>
            <person name="Dias R.S."/>
            <person name="Sousa M.P."/>
            <person name="Paula S.O."/>
            <person name="Silva C."/>
        </authorList>
    </citation>
    <scope>NUCLEOTIDE SEQUENCE [LARGE SCALE GENOMIC DNA]</scope>
    <source>
        <strain evidence="2 3">P37SLT</strain>
    </source>
</reference>